<evidence type="ECO:0000256" key="1">
    <source>
        <dbReference type="ARBA" id="ARBA00009477"/>
    </source>
</evidence>
<evidence type="ECO:0000259" key="3">
    <source>
        <dbReference type="Pfam" id="PF25917"/>
    </source>
</evidence>
<reference evidence="6 7" key="1">
    <citation type="submission" date="2017-09" db="EMBL/GenBank/DDBJ databases">
        <authorList>
            <person name="Ehlers B."/>
            <person name="Leendertz F.H."/>
        </authorList>
    </citation>
    <scope>NUCLEOTIDE SEQUENCE [LARGE SCALE GENOMIC DNA]</scope>
    <source>
        <strain evidence="6 7">CGMCC 1.12662</strain>
    </source>
</reference>
<evidence type="ECO:0000256" key="2">
    <source>
        <dbReference type="SAM" id="Coils"/>
    </source>
</evidence>
<dbReference type="Pfam" id="PF25917">
    <property type="entry name" value="BSH_RND"/>
    <property type="match status" value="1"/>
</dbReference>
<dbReference type="GO" id="GO:0015562">
    <property type="term" value="F:efflux transmembrane transporter activity"/>
    <property type="evidence" value="ECO:0007669"/>
    <property type="project" value="TreeGrafter"/>
</dbReference>
<sequence length="377" mass="39257">MTMTRKPSTRTATRSVALFLPLALLVLCIGLALTLRAAHAGGGADDPAGDPRPVVSELVMADPTRKRAFPGTIEAKHEAELAFQTIGRIARLDVAPGDVVSKGDVLAVLDRVSLQEDLRSAEAALASARAEAEFAEASYSRTRALADRDIASQALVEQAEARRNATAAKVAAAEADLDAARDALSFGSLVAPMDGVVLSTAVEAGSVVSAGTTVLTQAELSGREAVIDVPTEFLALLPEDALFELRRPGSDAAPILARLRLIEPVADDVLRGRRLRLAIEGDETALRIGSLVTATLAAESLPVMTLPRSAITGSEAAPMVWRVSGGGSRKVHQVPVTLGVAVGERIEIRSGIGLGDEIIVKGAHSLKDGQTVGARVE</sequence>
<dbReference type="EMBL" id="PGTD01000016">
    <property type="protein sequence ID" value="PJE28762.1"/>
    <property type="molecule type" value="Genomic_DNA"/>
</dbReference>
<dbReference type="Gene3D" id="1.10.287.470">
    <property type="entry name" value="Helix hairpin bin"/>
    <property type="match status" value="1"/>
</dbReference>
<evidence type="ECO:0000313" key="6">
    <source>
        <dbReference type="EMBL" id="SNY48331.1"/>
    </source>
</evidence>
<dbReference type="Proteomes" id="UP000231655">
    <property type="component" value="Unassembled WGS sequence"/>
</dbReference>
<dbReference type="PANTHER" id="PTHR30469">
    <property type="entry name" value="MULTIDRUG RESISTANCE PROTEIN MDTA"/>
    <property type="match status" value="1"/>
</dbReference>
<protein>
    <submittedName>
        <fullName evidence="5">Efflux RND transporter periplasmic adaptor subunit</fullName>
    </submittedName>
    <submittedName>
        <fullName evidence="6">RND family efflux transporter, MFP subunit</fullName>
    </submittedName>
</protein>
<proteinExistence type="inferred from homology"/>
<dbReference type="SUPFAM" id="SSF111369">
    <property type="entry name" value="HlyD-like secretion proteins"/>
    <property type="match status" value="1"/>
</dbReference>
<dbReference type="AlphaFoldDB" id="A0A285IMZ7"/>
<dbReference type="Proteomes" id="UP000231702">
    <property type="component" value="Unassembled WGS sequence"/>
</dbReference>
<dbReference type="GO" id="GO:1990281">
    <property type="term" value="C:efflux pump complex"/>
    <property type="evidence" value="ECO:0007669"/>
    <property type="project" value="TreeGrafter"/>
</dbReference>
<feature type="coiled-coil region" evidence="2">
    <location>
        <begin position="111"/>
        <end position="176"/>
    </location>
</feature>
<evidence type="ECO:0000313" key="8">
    <source>
        <dbReference type="Proteomes" id="UP000231702"/>
    </source>
</evidence>
<dbReference type="InterPro" id="IPR058637">
    <property type="entry name" value="YknX-like_C"/>
</dbReference>
<organism evidence="6 7">
    <name type="scientific">Pseudooceanicola antarcticus</name>
    <dbReference type="NCBI Taxonomy" id="1247613"/>
    <lineage>
        <taxon>Bacteria</taxon>
        <taxon>Pseudomonadati</taxon>
        <taxon>Pseudomonadota</taxon>
        <taxon>Alphaproteobacteria</taxon>
        <taxon>Rhodobacterales</taxon>
        <taxon>Paracoccaceae</taxon>
        <taxon>Pseudooceanicola</taxon>
    </lineage>
</organism>
<accession>A0A285IMZ7</accession>
<dbReference type="Pfam" id="PF25989">
    <property type="entry name" value="YknX_C"/>
    <property type="match status" value="1"/>
</dbReference>
<evidence type="ECO:0000313" key="5">
    <source>
        <dbReference type="EMBL" id="PJE28762.1"/>
    </source>
</evidence>
<feature type="domain" description="Multidrug resistance protein MdtA-like barrel-sandwich hybrid" evidence="3">
    <location>
        <begin position="79"/>
        <end position="213"/>
    </location>
</feature>
<dbReference type="InterPro" id="IPR006143">
    <property type="entry name" value="RND_pump_MFP"/>
</dbReference>
<gene>
    <name evidence="5" type="ORF">CVM39_09835</name>
    <name evidence="6" type="ORF">SAMN06297129_1402</name>
</gene>
<keyword evidence="8" id="KW-1185">Reference proteome</keyword>
<dbReference type="Gene3D" id="2.40.50.100">
    <property type="match status" value="1"/>
</dbReference>
<dbReference type="PANTHER" id="PTHR30469:SF15">
    <property type="entry name" value="HLYD FAMILY OF SECRETION PROTEINS"/>
    <property type="match status" value="1"/>
</dbReference>
<dbReference type="Gene3D" id="2.40.420.20">
    <property type="match status" value="1"/>
</dbReference>
<evidence type="ECO:0000259" key="4">
    <source>
        <dbReference type="Pfam" id="PF25989"/>
    </source>
</evidence>
<dbReference type="InterPro" id="IPR058625">
    <property type="entry name" value="MdtA-like_BSH"/>
</dbReference>
<evidence type="ECO:0000313" key="7">
    <source>
        <dbReference type="Proteomes" id="UP000231655"/>
    </source>
</evidence>
<reference evidence="5 8" key="2">
    <citation type="journal article" date="2018" name="Int. J. Syst. Evol. Microbiol.">
        <title>Pseudooceanicola lipolyticus sp. nov., a marine alphaproteobacterium, reclassification of Oceanicola flagellatus as Pseudooceanicola flagellatus comb. nov. and emended description of the genus Pseudooceanicola.</title>
        <authorList>
            <person name="Huang M.-M."/>
            <person name="Guo L.-L."/>
            <person name="Wu Y.-H."/>
            <person name="Lai Q.-L."/>
            <person name="Shao Z.-Z."/>
            <person name="Wang C.-S."/>
            <person name="Wu M."/>
            <person name="Xu X.-W."/>
        </authorList>
    </citation>
    <scope>NUCLEOTIDE SEQUENCE [LARGE SCALE GENOMIC DNA]</scope>
    <source>
        <strain evidence="5 8">Ar-45</strain>
    </source>
</reference>
<comment type="similarity">
    <text evidence="1">Belongs to the membrane fusion protein (MFP) (TC 8.A.1) family.</text>
</comment>
<dbReference type="NCBIfam" id="TIGR01730">
    <property type="entry name" value="RND_mfp"/>
    <property type="match status" value="1"/>
</dbReference>
<dbReference type="EMBL" id="OBEA01000002">
    <property type="protein sequence ID" value="SNY48331.1"/>
    <property type="molecule type" value="Genomic_DNA"/>
</dbReference>
<name>A0A285IMZ7_9RHOB</name>
<keyword evidence="2" id="KW-0175">Coiled coil</keyword>
<dbReference type="RefSeq" id="WP_097145146.1">
    <property type="nucleotide sequence ID" value="NZ_PGTD01000016.1"/>
</dbReference>
<dbReference type="OrthoDB" id="9813967at2"/>
<feature type="domain" description="YknX-like C-terminal permuted SH3-like" evidence="4">
    <location>
        <begin position="303"/>
        <end position="372"/>
    </location>
</feature>
<dbReference type="Gene3D" id="2.40.30.170">
    <property type="match status" value="1"/>
</dbReference>